<proteinExistence type="inferred from homology"/>
<evidence type="ECO:0000256" key="1">
    <source>
        <dbReference type="ARBA" id="ARBA00010716"/>
    </source>
</evidence>
<evidence type="ECO:0000313" key="11">
    <source>
        <dbReference type="Proteomes" id="UP000436522"/>
    </source>
</evidence>
<dbReference type="InterPro" id="IPR032466">
    <property type="entry name" value="Metal_Hydrolase"/>
</dbReference>
<evidence type="ECO:0000256" key="4">
    <source>
        <dbReference type="ARBA" id="ARBA00023277"/>
    </source>
</evidence>
<feature type="binding site" evidence="8">
    <location>
        <position position="132"/>
    </location>
    <ligand>
        <name>Zn(2+)</name>
        <dbReference type="ChEBI" id="CHEBI:29105"/>
    </ligand>
</feature>
<comment type="caution">
    <text evidence="10">The sequence shown here is derived from an EMBL/GenBank/DDBJ whole genome shotgun (WGS) entry which is preliminary data.</text>
</comment>
<feature type="active site" description="Proton donor/acceptor" evidence="6">
    <location>
        <position position="275"/>
    </location>
</feature>
<dbReference type="AlphaFoldDB" id="A0A640VUH2"/>
<dbReference type="Gene3D" id="2.30.40.10">
    <property type="entry name" value="Urease, subunit C, domain 1"/>
    <property type="match status" value="1"/>
</dbReference>
<feature type="binding site" evidence="8">
    <location>
        <position position="219"/>
    </location>
    <ligand>
        <name>Zn(2+)</name>
        <dbReference type="ChEBI" id="CHEBI:29105"/>
    </ligand>
</feature>
<accession>A0A640VUH2</accession>
<dbReference type="InterPro" id="IPR003764">
    <property type="entry name" value="GlcNAc_6-P_deAcase"/>
</dbReference>
<evidence type="ECO:0000256" key="5">
    <source>
        <dbReference type="PIRNR" id="PIRNR038994"/>
    </source>
</evidence>
<feature type="binding site" evidence="8">
    <location>
        <position position="198"/>
    </location>
    <ligand>
        <name>Zn(2+)</name>
        <dbReference type="ChEBI" id="CHEBI:29105"/>
    </ligand>
</feature>
<evidence type="ECO:0000256" key="7">
    <source>
        <dbReference type="PIRSR" id="PIRSR038994-2"/>
    </source>
</evidence>
<feature type="binding site" evidence="7">
    <location>
        <position position="254"/>
    </location>
    <ligand>
        <name>substrate</name>
    </ligand>
</feature>
<protein>
    <submittedName>
        <fullName evidence="10">N-acetylglucosamine-6-phosphate deacetylase</fullName>
    </submittedName>
</protein>
<name>A0A640VUH2_9RHOB</name>
<dbReference type="SUPFAM" id="SSF51556">
    <property type="entry name" value="Metallo-dependent hydrolases"/>
    <property type="match status" value="1"/>
</dbReference>
<reference evidence="10 11" key="1">
    <citation type="submission" date="2019-12" db="EMBL/GenBank/DDBJ databases">
        <title>Roseobacter cerasinus sp. nov., isolated from seawater around aquaculture.</title>
        <authorList>
            <person name="Muramatsu S."/>
            <person name="Takabe Y."/>
            <person name="Mori K."/>
            <person name="Takaichi S."/>
            <person name="Hanada S."/>
        </authorList>
    </citation>
    <scope>NUCLEOTIDE SEQUENCE [LARGE SCALE GENOMIC DNA]</scope>
    <source>
        <strain evidence="10 11">AI77</strain>
    </source>
</reference>
<dbReference type="PANTHER" id="PTHR11113">
    <property type="entry name" value="N-ACETYLGLUCOSAMINE-6-PHOSPHATE DEACETYLASE"/>
    <property type="match status" value="1"/>
</dbReference>
<dbReference type="InterPro" id="IPR011059">
    <property type="entry name" value="Metal-dep_hydrolase_composite"/>
</dbReference>
<dbReference type="Pfam" id="PF01979">
    <property type="entry name" value="Amidohydro_1"/>
    <property type="match status" value="1"/>
</dbReference>
<keyword evidence="11" id="KW-1185">Reference proteome</keyword>
<dbReference type="EMBL" id="BLIV01000004">
    <property type="protein sequence ID" value="GFE50751.1"/>
    <property type="molecule type" value="Genomic_DNA"/>
</dbReference>
<keyword evidence="4 5" id="KW-0119">Carbohydrate metabolism</keyword>
<evidence type="ECO:0000313" key="10">
    <source>
        <dbReference type="EMBL" id="GFE50751.1"/>
    </source>
</evidence>
<evidence type="ECO:0000256" key="8">
    <source>
        <dbReference type="PIRSR" id="PIRSR038994-3"/>
    </source>
</evidence>
<feature type="binding site" evidence="7">
    <location>
        <begin position="222"/>
        <end position="223"/>
    </location>
    <ligand>
        <name>substrate</name>
    </ligand>
</feature>
<dbReference type="GO" id="GO:0008448">
    <property type="term" value="F:N-acetylglucosamine-6-phosphate deacetylase activity"/>
    <property type="evidence" value="ECO:0007669"/>
    <property type="project" value="InterPro"/>
</dbReference>
<dbReference type="PANTHER" id="PTHR11113:SF14">
    <property type="entry name" value="N-ACETYLGLUCOSAMINE-6-PHOSPHATE DEACETYLASE"/>
    <property type="match status" value="1"/>
</dbReference>
<dbReference type="GO" id="GO:0006046">
    <property type="term" value="P:N-acetylglucosamine catabolic process"/>
    <property type="evidence" value="ECO:0007669"/>
    <property type="project" value="TreeGrafter"/>
</dbReference>
<feature type="binding site" evidence="7">
    <location>
        <position position="143"/>
    </location>
    <ligand>
        <name>substrate</name>
    </ligand>
</feature>
<dbReference type="RefSeq" id="WP_159977788.1">
    <property type="nucleotide sequence ID" value="NZ_BLIV01000004.1"/>
</dbReference>
<dbReference type="Gene3D" id="3.20.20.140">
    <property type="entry name" value="Metal-dependent hydrolases"/>
    <property type="match status" value="1"/>
</dbReference>
<sequence length="379" mass="39570">MSTTARAYVGARIHDGEQLHSAHGLLVDEEGAFDILPEQALPPGCVVETLEGGLITPGFVDLQVNGGGGVMFNDDQSVATLKTIADAHARSGTYAILPTLITDTPDRTRAAINAVEEAIAADVQGIVGLHLEGPHLSVARKGAHDPSLIRPMSDADLRLVLEAAERLPNVMITVAPENTTGAQISKLAEAGVVVSLGHTDADAATCHAAFDAGARCVTHLFNAMSQMGNREPGLVGATLARDDVHAGLIADGIHVHPTSMRVALAAKAGIFLVTDAMATAGSEIDRFHLNGREVFRAERRLTLADGTLAGADLEIPRALEVMTEQVGDTLEAAVARTTSIPASVLRQPGGLGHLSGRGQTALYFRNGWSSPQVLARAAR</sequence>
<dbReference type="SUPFAM" id="SSF51338">
    <property type="entry name" value="Composite domain of metallo-dependent hydrolases"/>
    <property type="match status" value="1"/>
</dbReference>
<evidence type="ECO:0000256" key="2">
    <source>
        <dbReference type="ARBA" id="ARBA00022723"/>
    </source>
</evidence>
<comment type="similarity">
    <text evidence="1 5">Belongs to the metallo-dependent hydrolases superfamily. NagA family.</text>
</comment>
<dbReference type="OrthoDB" id="9776488at2"/>
<dbReference type="GO" id="GO:0046872">
    <property type="term" value="F:metal ion binding"/>
    <property type="evidence" value="ECO:0007669"/>
    <property type="project" value="UniProtKB-KW"/>
</dbReference>
<organism evidence="10 11">
    <name type="scientific">Roseobacter cerasinus</name>
    <dbReference type="NCBI Taxonomy" id="2602289"/>
    <lineage>
        <taxon>Bacteria</taxon>
        <taxon>Pseudomonadati</taxon>
        <taxon>Pseudomonadota</taxon>
        <taxon>Alphaproteobacteria</taxon>
        <taxon>Rhodobacterales</taxon>
        <taxon>Roseobacteraceae</taxon>
        <taxon>Roseobacter</taxon>
    </lineage>
</organism>
<evidence type="ECO:0000259" key="9">
    <source>
        <dbReference type="Pfam" id="PF01979"/>
    </source>
</evidence>
<evidence type="ECO:0000256" key="6">
    <source>
        <dbReference type="PIRSR" id="PIRSR038994-1"/>
    </source>
</evidence>
<feature type="domain" description="Amidohydrolase-related" evidence="9">
    <location>
        <begin position="55"/>
        <end position="343"/>
    </location>
</feature>
<dbReference type="PIRSF" id="PIRSF038994">
    <property type="entry name" value="NagA"/>
    <property type="match status" value="1"/>
</dbReference>
<keyword evidence="2 8" id="KW-0479">Metal-binding</keyword>
<dbReference type="Proteomes" id="UP000436522">
    <property type="component" value="Unassembled WGS sequence"/>
</dbReference>
<evidence type="ECO:0000256" key="3">
    <source>
        <dbReference type="ARBA" id="ARBA00022801"/>
    </source>
</evidence>
<feature type="binding site" evidence="7">
    <location>
        <begin position="308"/>
        <end position="310"/>
    </location>
    <ligand>
        <name>substrate</name>
    </ligand>
</feature>
<comment type="cofactor">
    <cofactor evidence="8">
        <name>a divalent metal cation</name>
        <dbReference type="ChEBI" id="CHEBI:60240"/>
    </cofactor>
    <text evidence="8">Binds 1 divalent metal cation per subunit.</text>
</comment>
<dbReference type="NCBIfam" id="TIGR00221">
    <property type="entry name" value="nagA"/>
    <property type="match status" value="1"/>
</dbReference>
<keyword evidence="3 5" id="KW-0378">Hydrolase</keyword>
<gene>
    <name evidence="10" type="ORF">So717_25040</name>
</gene>
<feature type="binding site" evidence="7">
    <location>
        <position position="230"/>
    </location>
    <ligand>
        <name>substrate</name>
    </ligand>
</feature>
<dbReference type="InterPro" id="IPR006680">
    <property type="entry name" value="Amidohydro-rel"/>
</dbReference>